<dbReference type="KEGG" id="euz:DVS28_a1297"/>
<evidence type="ECO:0000256" key="2">
    <source>
        <dbReference type="ARBA" id="ARBA00022692"/>
    </source>
</evidence>
<dbReference type="Proteomes" id="UP000264006">
    <property type="component" value="Chromosome"/>
</dbReference>
<name>A0A346XUV0_9ACTN</name>
<sequence>MNTIIAELRRRWLLVLFALVVLVAVVGPRLATFYTDVLWYQSIGFADVFWNLLQTRFGLGAAATVVMVALLGTNLFLARRLTPEFRIPSEGEEVIERYRRMVTPIARPLLVALTVVVALLSGSSLFGEWRTFLLWANGGSFGIDDPHFGLDLGFFVFDLPFWTMINSWLFTALTITILLTAGAHYLFGGIRPQSTGQKITSGANVHVSVLLASLIAVRAWGFWLDRYMLSYSDRGLVTGLSYTDVNAELRAFELLTIIAAVCVVLFLANIRFRGAVLPTAGVGILLVASLLLGGIYPAVIQAVQVNPQELDRERPFIERNLDFTRYAWGIETEVAEVGEGTVSYEGFPASENLTREEVEENAATLEAIRLWDPATLQNTYQQLQELRPYYEFRDVDVDRYEIEGDPQQVMISVREISIDDLQEPSWQNQRLEFTHGYGVVASVVSTAASNGQPEFLARDIPNRGVAELELEEPRIYFGERPPSYSIVNATLDEFDFETETRQERNRYDGADGVNVGGILNRVAFALRYGEPNIVLSGLIQPDSRIMFNRSIQERVEAVAPFVQLDHDPYPIVVDGEVKWVQDAYTTTDMIPYSERLDLADPTRIVERQTVFVQQADGSVTTEEQIVGIPGLTGQANYIRNSVKAVVDAYDGTVELYVNDPDDPLIQAWDRAFPGVLTPMEEIDPAIKQHFRYPEDMFRVQSELLQRYHIPDADGFYNASDEWELPSDNAFADNNGSNITRTFPPTYQLIRLPGEEEEDFSLIQPFTPADRDVLSAYVAASGDPDNPELRVLRMPPTETVFGPEQIHARIQQDADVSELITLLGDAGSSIILGNLIVVPVEESLLYAQPLFLKSDQSDIPELRRVVLVYGDRVVMEPRLDLALETLFGDLEVFEDVPSLPEPGASDEPTEPIDPEAEPIPEGTEAPSAPVEVDGDAQSLIARAIEAFAAADEALAAGDLGTYQEQVEQAQDFLEALELVLEAG</sequence>
<evidence type="ECO:0000313" key="8">
    <source>
        <dbReference type="Proteomes" id="UP000264006"/>
    </source>
</evidence>
<keyword evidence="4 5" id="KW-0472">Membrane</keyword>
<dbReference type="GO" id="GO:0005886">
    <property type="term" value="C:plasma membrane"/>
    <property type="evidence" value="ECO:0007669"/>
    <property type="project" value="UniProtKB-SubCell"/>
</dbReference>
<evidence type="ECO:0000256" key="4">
    <source>
        <dbReference type="ARBA" id="ARBA00023136"/>
    </source>
</evidence>
<dbReference type="RefSeq" id="WP_114590713.1">
    <property type="nucleotide sequence ID" value="NZ_CP031165.1"/>
</dbReference>
<keyword evidence="1 5" id="KW-1003">Cell membrane</keyword>
<feature type="transmembrane region" description="Helical" evidence="5">
    <location>
        <begin position="199"/>
        <end position="223"/>
    </location>
</feature>
<keyword evidence="2 5" id="KW-0812">Transmembrane</keyword>
<organism evidence="7 8">
    <name type="scientific">Euzebya pacifica</name>
    <dbReference type="NCBI Taxonomy" id="1608957"/>
    <lineage>
        <taxon>Bacteria</taxon>
        <taxon>Bacillati</taxon>
        <taxon>Actinomycetota</taxon>
        <taxon>Nitriliruptoria</taxon>
        <taxon>Euzebyales</taxon>
    </lineage>
</organism>
<evidence type="ECO:0000256" key="5">
    <source>
        <dbReference type="HAMAP-Rule" id="MF_01600"/>
    </source>
</evidence>
<feature type="region of interest" description="Disordered" evidence="6">
    <location>
        <begin position="896"/>
        <end position="928"/>
    </location>
</feature>
<dbReference type="PANTHER" id="PTHR39344:SF1">
    <property type="entry name" value="UPF0182 PROTEIN SLL1060"/>
    <property type="match status" value="1"/>
</dbReference>
<feature type="transmembrane region" description="Helical" evidence="5">
    <location>
        <begin position="168"/>
        <end position="187"/>
    </location>
</feature>
<feature type="transmembrane region" description="Helical" evidence="5">
    <location>
        <begin position="57"/>
        <end position="77"/>
    </location>
</feature>
<comment type="similarity">
    <text evidence="5">Belongs to the UPF0182 family.</text>
</comment>
<dbReference type="EMBL" id="CP031165">
    <property type="protein sequence ID" value="AXV05997.1"/>
    <property type="molecule type" value="Genomic_DNA"/>
</dbReference>
<protein>
    <recommendedName>
        <fullName evidence="5">UPF0182 protein DVS28_a1297</fullName>
    </recommendedName>
</protein>
<accession>A0A346XUV0</accession>
<evidence type="ECO:0000256" key="1">
    <source>
        <dbReference type="ARBA" id="ARBA00022475"/>
    </source>
</evidence>
<proteinExistence type="inferred from homology"/>
<dbReference type="AlphaFoldDB" id="A0A346XUV0"/>
<dbReference type="OrthoDB" id="9763654at2"/>
<dbReference type="Pfam" id="PF03699">
    <property type="entry name" value="UPF0182"/>
    <property type="match status" value="1"/>
</dbReference>
<evidence type="ECO:0000256" key="3">
    <source>
        <dbReference type="ARBA" id="ARBA00022989"/>
    </source>
</evidence>
<dbReference type="GO" id="GO:0005576">
    <property type="term" value="C:extracellular region"/>
    <property type="evidence" value="ECO:0007669"/>
    <property type="project" value="TreeGrafter"/>
</dbReference>
<keyword evidence="8" id="KW-1185">Reference proteome</keyword>
<comment type="subcellular location">
    <subcellularLocation>
        <location evidence="5">Cell membrane</location>
        <topology evidence="5">Multi-pass membrane protein</topology>
    </subcellularLocation>
</comment>
<feature type="transmembrane region" description="Helical" evidence="5">
    <location>
        <begin position="249"/>
        <end position="268"/>
    </location>
</feature>
<feature type="transmembrane region" description="Helical" evidence="5">
    <location>
        <begin position="105"/>
        <end position="126"/>
    </location>
</feature>
<evidence type="ECO:0000313" key="7">
    <source>
        <dbReference type="EMBL" id="AXV05997.1"/>
    </source>
</evidence>
<feature type="transmembrane region" description="Helical" evidence="5">
    <location>
        <begin position="275"/>
        <end position="299"/>
    </location>
</feature>
<keyword evidence="3 5" id="KW-1133">Transmembrane helix</keyword>
<evidence type="ECO:0000256" key="6">
    <source>
        <dbReference type="SAM" id="MobiDB-lite"/>
    </source>
</evidence>
<dbReference type="PANTHER" id="PTHR39344">
    <property type="entry name" value="UPF0182 PROTEIN SLL1060"/>
    <property type="match status" value="1"/>
</dbReference>
<gene>
    <name evidence="7" type="ORF">DVS28_a1297</name>
</gene>
<dbReference type="HAMAP" id="MF_01600">
    <property type="entry name" value="UPF0182"/>
    <property type="match status" value="1"/>
</dbReference>
<feature type="compositionally biased region" description="Acidic residues" evidence="6">
    <location>
        <begin position="906"/>
        <end position="917"/>
    </location>
</feature>
<reference evidence="7 8" key="1">
    <citation type="submission" date="2018-09" db="EMBL/GenBank/DDBJ databases">
        <title>Complete genome sequence of Euzebya sp. DY32-46 isolated from seawater of Pacific Ocean.</title>
        <authorList>
            <person name="Xu L."/>
            <person name="Wu Y.-H."/>
            <person name="Xu X.-W."/>
        </authorList>
    </citation>
    <scope>NUCLEOTIDE SEQUENCE [LARGE SCALE GENOMIC DNA]</scope>
    <source>
        <strain evidence="7 8">DY32-46</strain>
    </source>
</reference>
<feature type="transmembrane region" description="Helical" evidence="5">
    <location>
        <begin position="12"/>
        <end position="31"/>
    </location>
</feature>
<dbReference type="InterPro" id="IPR005372">
    <property type="entry name" value="UPF0182"/>
</dbReference>